<comment type="function">
    <text evidence="9">Catalyzes a mechanistically unusual reaction, the ATP-dependent insertion of CO2 between the N7 and N8 nitrogen atoms of 7,8-diaminopelargonic acid (DAPA, also called 7,8-diammoniononanoate) to form a ureido ring.</text>
</comment>
<feature type="binding site" evidence="9">
    <location>
        <position position="16"/>
    </location>
    <ligand>
        <name>Mg(2+)</name>
        <dbReference type="ChEBI" id="CHEBI:18420"/>
    </ligand>
</feature>
<evidence type="ECO:0000256" key="2">
    <source>
        <dbReference type="ARBA" id="ARBA00022598"/>
    </source>
</evidence>
<dbReference type="OrthoDB" id="9802097at2"/>
<evidence type="ECO:0000313" key="10">
    <source>
        <dbReference type="EMBL" id="MUG32425.1"/>
    </source>
</evidence>
<feature type="binding site" evidence="9">
    <location>
        <position position="41"/>
    </location>
    <ligand>
        <name>substrate</name>
    </ligand>
</feature>
<dbReference type="Gene3D" id="3.40.50.300">
    <property type="entry name" value="P-loop containing nucleotide triphosphate hydrolases"/>
    <property type="match status" value="1"/>
</dbReference>
<feature type="binding site" evidence="9">
    <location>
        <begin position="115"/>
        <end position="118"/>
    </location>
    <ligand>
        <name>ATP</name>
        <dbReference type="ChEBI" id="CHEBI:30616"/>
    </ligand>
</feature>
<feature type="binding site" evidence="9">
    <location>
        <position position="46"/>
    </location>
    <ligand>
        <name>ATP</name>
        <dbReference type="ChEBI" id="CHEBI:30616"/>
    </ligand>
</feature>
<dbReference type="InterPro" id="IPR027417">
    <property type="entry name" value="P-loop_NTPase"/>
</dbReference>
<dbReference type="GO" id="GO:0004141">
    <property type="term" value="F:dethiobiotin synthase activity"/>
    <property type="evidence" value="ECO:0007669"/>
    <property type="project" value="UniProtKB-UniRule"/>
</dbReference>
<dbReference type="EMBL" id="WFKQ01000004">
    <property type="protein sequence ID" value="MUG32425.1"/>
    <property type="molecule type" value="Genomic_DNA"/>
</dbReference>
<accession>A0A844M105</accession>
<keyword evidence="3 9" id="KW-0479">Metal-binding</keyword>
<comment type="catalytic activity">
    <reaction evidence="9">
        <text>(7R,8S)-7,8-diammoniononanoate + CO2 + ATP = (4R,5S)-dethiobiotin + ADP + phosphate + 3 H(+)</text>
        <dbReference type="Rhea" id="RHEA:15805"/>
        <dbReference type="ChEBI" id="CHEBI:15378"/>
        <dbReference type="ChEBI" id="CHEBI:16526"/>
        <dbReference type="ChEBI" id="CHEBI:30616"/>
        <dbReference type="ChEBI" id="CHEBI:43474"/>
        <dbReference type="ChEBI" id="CHEBI:149469"/>
        <dbReference type="ChEBI" id="CHEBI:149473"/>
        <dbReference type="ChEBI" id="CHEBI:456216"/>
        <dbReference type="EC" id="6.3.3.3"/>
    </reaction>
</comment>
<feature type="binding site" evidence="9">
    <location>
        <position position="115"/>
    </location>
    <ligand>
        <name>Mg(2+)</name>
        <dbReference type="ChEBI" id="CHEBI:18420"/>
    </ligand>
</feature>
<evidence type="ECO:0000313" key="11">
    <source>
        <dbReference type="Proteomes" id="UP000442109"/>
    </source>
</evidence>
<comment type="caution">
    <text evidence="9">Lacks conserved residue(s) required for the propagation of feature annotation.</text>
</comment>
<dbReference type="EC" id="6.3.3.3" evidence="9"/>
<name>A0A844M105_9GAMM</name>
<dbReference type="InterPro" id="IPR004472">
    <property type="entry name" value="DTB_synth_BioD"/>
</dbReference>
<gene>
    <name evidence="9 10" type="primary">bioD</name>
    <name evidence="10" type="ORF">GB996_06410</name>
</gene>
<dbReference type="PANTHER" id="PTHR43210:SF2">
    <property type="entry name" value="ATP-DEPENDENT DETHIOBIOTIN SYNTHETASE BIOD 2"/>
    <property type="match status" value="1"/>
</dbReference>
<proteinExistence type="inferred from homology"/>
<keyword evidence="6 9" id="KW-0067">ATP-binding</keyword>
<feature type="binding site" evidence="9">
    <location>
        <position position="192"/>
    </location>
    <ligand>
        <name>ATP</name>
        <dbReference type="ChEBI" id="CHEBI:30616"/>
    </ligand>
</feature>
<reference evidence="10 11" key="1">
    <citation type="journal article" date="2019" name="PLoS ONE">
        <title>Pup mortality in New Zealand sea lions (Phocarctos hookeri) at Enderby Island, Auckland Islands, 2013-18.</title>
        <authorList>
            <person name="Michael S.A."/>
            <person name="Hayman D.T.S."/>
            <person name="Gray R."/>
            <person name="Zhang J."/>
            <person name="Rogers L."/>
            <person name="Roe W.D."/>
        </authorList>
    </citation>
    <scope>NUCLEOTIDE SEQUENCE [LARGE SCALE GENOMIC DNA]</scope>
    <source>
        <strain evidence="10 11">SM868</strain>
    </source>
</reference>
<dbReference type="RefSeq" id="WP_011960416.1">
    <property type="nucleotide sequence ID" value="NZ_WFKQ01000004.1"/>
</dbReference>
<feature type="active site" evidence="9">
    <location>
        <position position="37"/>
    </location>
</feature>
<evidence type="ECO:0000256" key="3">
    <source>
        <dbReference type="ARBA" id="ARBA00022723"/>
    </source>
</evidence>
<dbReference type="NCBIfam" id="TIGR00347">
    <property type="entry name" value="bioD"/>
    <property type="match status" value="1"/>
</dbReference>
<dbReference type="AlphaFoldDB" id="A0A844M105"/>
<dbReference type="GO" id="GO:0000287">
    <property type="term" value="F:magnesium ion binding"/>
    <property type="evidence" value="ECO:0007669"/>
    <property type="project" value="UniProtKB-UniRule"/>
</dbReference>
<keyword evidence="5 9" id="KW-0093">Biotin biosynthesis</keyword>
<feature type="binding site" evidence="9">
    <location>
        <begin position="175"/>
        <end position="176"/>
    </location>
    <ligand>
        <name>ATP</name>
        <dbReference type="ChEBI" id="CHEBI:30616"/>
    </ligand>
</feature>
<evidence type="ECO:0000256" key="6">
    <source>
        <dbReference type="ARBA" id="ARBA00022840"/>
    </source>
</evidence>
<comment type="subunit">
    <text evidence="9">Homodimer.</text>
</comment>
<dbReference type="GO" id="GO:0005829">
    <property type="term" value="C:cytosol"/>
    <property type="evidence" value="ECO:0007669"/>
    <property type="project" value="TreeGrafter"/>
</dbReference>
<dbReference type="HAMAP" id="MF_00336">
    <property type="entry name" value="BioD"/>
    <property type="match status" value="1"/>
</dbReference>
<sequence>MSVFFITGAGPHIGKTYATGYLGKQLMEQGVNVITQKLVQTGCDRDIATDIMIHRKIMQMPLQMVDKASESCPFVFPFSASPSLASQLQNVSIHPRRLAVATKQLQLKHELVLLEIEGGIMSPLNESVLTIDYMASQGYPVIVITSGQAQSIDYTLLVLETLARRGLSLHALVYNQWHDVDVEFTEQTLLDENQYQQAFDEHDTGTKIAKHTRSVLWHYLTQHHPDAYWVEMPQVCDYGLDPIYKQWGEFEITSQSDLNVTVNTHALVQAGSSVSIESYAKAIADTLLYNGRAYRE</sequence>
<feature type="binding site" evidence="9">
    <location>
        <position position="46"/>
    </location>
    <ligand>
        <name>Mg(2+)</name>
        <dbReference type="ChEBI" id="CHEBI:18420"/>
    </ligand>
</feature>
<dbReference type="UniPathway" id="UPA00078">
    <property type="reaction ID" value="UER00161"/>
</dbReference>
<dbReference type="SUPFAM" id="SSF52540">
    <property type="entry name" value="P-loop containing nucleoside triphosphate hydrolases"/>
    <property type="match status" value="1"/>
</dbReference>
<dbReference type="GO" id="GO:0005524">
    <property type="term" value="F:ATP binding"/>
    <property type="evidence" value="ECO:0007669"/>
    <property type="project" value="UniProtKB-UniRule"/>
</dbReference>
<keyword evidence="2 9" id="KW-0436">Ligase</keyword>
<comment type="catalytic activity">
    <reaction evidence="8">
        <text>(7R,8S)-8-amino-7-(carboxyamino)nonanoate + ATP = (4R,5S)-dethiobiotin + ADP + phosphate + H(+)</text>
        <dbReference type="Rhea" id="RHEA:63684"/>
        <dbReference type="ChEBI" id="CHEBI:15378"/>
        <dbReference type="ChEBI" id="CHEBI:30616"/>
        <dbReference type="ChEBI" id="CHEBI:43474"/>
        <dbReference type="ChEBI" id="CHEBI:149470"/>
        <dbReference type="ChEBI" id="CHEBI:149473"/>
        <dbReference type="ChEBI" id="CHEBI:456216"/>
    </reaction>
</comment>
<dbReference type="Proteomes" id="UP000442109">
    <property type="component" value="Unassembled WGS sequence"/>
</dbReference>
<organism evidence="10 11">
    <name type="scientific">Psychrobacter sanguinis</name>
    <dbReference type="NCBI Taxonomy" id="861445"/>
    <lineage>
        <taxon>Bacteria</taxon>
        <taxon>Pseudomonadati</taxon>
        <taxon>Pseudomonadota</taxon>
        <taxon>Gammaproteobacteria</taxon>
        <taxon>Moraxellales</taxon>
        <taxon>Moraxellaceae</taxon>
        <taxon>Psychrobacter</taxon>
    </lineage>
</organism>
<comment type="pathway">
    <text evidence="9">Cofactor biosynthesis; biotin biosynthesis; biotin from 7,8-diaminononanoate: step 1/2.</text>
</comment>
<comment type="caution">
    <text evidence="10">The sequence shown here is derived from an EMBL/GenBank/DDBJ whole genome shotgun (WGS) entry which is preliminary data.</text>
</comment>
<evidence type="ECO:0000256" key="8">
    <source>
        <dbReference type="ARBA" id="ARBA00047386"/>
    </source>
</evidence>
<comment type="similarity">
    <text evidence="9">Belongs to the dethiobiotin synthetase family.</text>
</comment>
<dbReference type="PANTHER" id="PTHR43210">
    <property type="entry name" value="DETHIOBIOTIN SYNTHETASE"/>
    <property type="match status" value="1"/>
</dbReference>
<evidence type="ECO:0000256" key="1">
    <source>
        <dbReference type="ARBA" id="ARBA00022490"/>
    </source>
</evidence>
<evidence type="ECO:0000256" key="4">
    <source>
        <dbReference type="ARBA" id="ARBA00022741"/>
    </source>
</evidence>
<protein>
    <recommendedName>
        <fullName evidence="9">ATP-dependent dethiobiotin synthetase BioD</fullName>
        <ecNumber evidence="9">6.3.3.3</ecNumber>
    </recommendedName>
    <alternativeName>
        <fullName evidence="9">DTB synthetase</fullName>
        <shortName evidence="9">DTBS</shortName>
    </alternativeName>
    <alternativeName>
        <fullName evidence="9">Dethiobiotin synthase</fullName>
    </alternativeName>
</protein>
<dbReference type="CDD" id="cd03109">
    <property type="entry name" value="DTBS"/>
    <property type="match status" value="1"/>
</dbReference>
<evidence type="ECO:0000256" key="7">
    <source>
        <dbReference type="ARBA" id="ARBA00022842"/>
    </source>
</evidence>
<dbReference type="GO" id="GO:0009102">
    <property type="term" value="P:biotin biosynthetic process"/>
    <property type="evidence" value="ECO:0007669"/>
    <property type="project" value="UniProtKB-UniRule"/>
</dbReference>
<keyword evidence="1 9" id="KW-0963">Cytoplasm</keyword>
<keyword evidence="11" id="KW-1185">Reference proteome</keyword>
<evidence type="ECO:0000256" key="9">
    <source>
        <dbReference type="HAMAP-Rule" id="MF_00336"/>
    </source>
</evidence>
<evidence type="ECO:0000256" key="5">
    <source>
        <dbReference type="ARBA" id="ARBA00022756"/>
    </source>
</evidence>
<comment type="cofactor">
    <cofactor evidence="9">
        <name>Mg(2+)</name>
        <dbReference type="ChEBI" id="CHEBI:18420"/>
    </cofactor>
</comment>
<keyword evidence="7 9" id="KW-0460">Magnesium</keyword>
<dbReference type="Pfam" id="PF13500">
    <property type="entry name" value="AAA_26"/>
    <property type="match status" value="1"/>
</dbReference>
<keyword evidence="4 9" id="KW-0547">Nucleotide-binding</keyword>
<comment type="subcellular location">
    <subcellularLocation>
        <location evidence="9">Cytoplasm</location>
    </subcellularLocation>
</comment>